<dbReference type="GO" id="GO:0016020">
    <property type="term" value="C:membrane"/>
    <property type="evidence" value="ECO:0007669"/>
    <property type="project" value="InterPro"/>
</dbReference>
<reference evidence="4" key="1">
    <citation type="submission" date="2017-09" db="EMBL/GenBank/DDBJ databases">
        <title>Depth-based differentiation of microbial function through sediment-hosted aquifers and enrichment of novel symbionts in the deep terrestrial subsurface.</title>
        <authorList>
            <person name="Probst A.J."/>
            <person name="Ladd B."/>
            <person name="Jarett J.K."/>
            <person name="Geller-Mcgrath D.E."/>
            <person name="Sieber C.M.K."/>
            <person name="Emerson J.B."/>
            <person name="Anantharaman K."/>
            <person name="Thomas B.C."/>
            <person name="Malmstrom R."/>
            <person name="Stieglmeier M."/>
            <person name="Klingl A."/>
            <person name="Woyke T."/>
            <person name="Ryan C.M."/>
            <person name="Banfield J.F."/>
        </authorList>
    </citation>
    <scope>NUCLEOTIDE SEQUENCE [LARGE SCALE GENOMIC DNA]</scope>
</reference>
<gene>
    <name evidence="3" type="ORF">COY93_04590</name>
</gene>
<dbReference type="Gene3D" id="1.10.3730.20">
    <property type="match status" value="1"/>
</dbReference>
<dbReference type="InterPro" id="IPR037185">
    <property type="entry name" value="EmrE-like"/>
</dbReference>
<dbReference type="Pfam" id="PF00892">
    <property type="entry name" value="EamA"/>
    <property type="match status" value="1"/>
</dbReference>
<sequence>MAYLSVLLAQLLYTLSDVWKKSLFGEQGFTAATFVRPAFLLALLVAAVGFAFQMHALSRLDLSRTIVMMGLLAVIFSSVAGVIFFREHLNIWNVVGLTLACAAIVLVNVK</sequence>
<feature type="transmembrane region" description="Helical" evidence="1">
    <location>
        <begin position="32"/>
        <end position="54"/>
    </location>
</feature>
<evidence type="ECO:0000313" key="4">
    <source>
        <dbReference type="Proteomes" id="UP000230973"/>
    </source>
</evidence>
<evidence type="ECO:0000259" key="2">
    <source>
        <dbReference type="Pfam" id="PF00892"/>
    </source>
</evidence>
<feature type="transmembrane region" description="Helical" evidence="1">
    <location>
        <begin position="91"/>
        <end position="109"/>
    </location>
</feature>
<keyword evidence="1" id="KW-0812">Transmembrane</keyword>
<evidence type="ECO:0000313" key="3">
    <source>
        <dbReference type="EMBL" id="PIY61913.1"/>
    </source>
</evidence>
<accession>A0A2M7Q9M4</accession>
<keyword evidence="1" id="KW-0472">Membrane</keyword>
<comment type="caution">
    <text evidence="3">The sequence shown here is derived from an EMBL/GenBank/DDBJ whole genome shotgun (WGS) entry which is preliminary data.</text>
</comment>
<evidence type="ECO:0000256" key="1">
    <source>
        <dbReference type="SAM" id="Phobius"/>
    </source>
</evidence>
<organism evidence="3 4">
    <name type="scientific">Candidatus Uhrbacteria bacterium CG_4_10_14_0_8_um_filter_58_22</name>
    <dbReference type="NCBI Taxonomy" id="1975029"/>
    <lineage>
        <taxon>Bacteria</taxon>
        <taxon>Candidatus Uhriibacteriota</taxon>
    </lineage>
</organism>
<proteinExistence type="predicted"/>
<feature type="transmembrane region" description="Helical" evidence="1">
    <location>
        <begin position="66"/>
        <end position="85"/>
    </location>
</feature>
<keyword evidence="1" id="KW-1133">Transmembrane helix</keyword>
<name>A0A2M7Q9M4_9BACT</name>
<dbReference type="EMBL" id="PFLC01000059">
    <property type="protein sequence ID" value="PIY61913.1"/>
    <property type="molecule type" value="Genomic_DNA"/>
</dbReference>
<dbReference type="SUPFAM" id="SSF103481">
    <property type="entry name" value="Multidrug resistance efflux transporter EmrE"/>
    <property type="match status" value="1"/>
</dbReference>
<dbReference type="InterPro" id="IPR000620">
    <property type="entry name" value="EamA_dom"/>
</dbReference>
<dbReference type="AlphaFoldDB" id="A0A2M7Q9M4"/>
<dbReference type="Proteomes" id="UP000230973">
    <property type="component" value="Unassembled WGS sequence"/>
</dbReference>
<feature type="domain" description="EamA" evidence="2">
    <location>
        <begin position="32"/>
        <end position="108"/>
    </location>
</feature>
<protein>
    <recommendedName>
        <fullName evidence="2">EamA domain-containing protein</fullName>
    </recommendedName>
</protein>